<dbReference type="EMBL" id="FOSL01000015">
    <property type="protein sequence ID" value="SFK86299.1"/>
    <property type="molecule type" value="Genomic_DNA"/>
</dbReference>
<organism evidence="1 2">
    <name type="scientific">Neomesorhizobium albiziae</name>
    <dbReference type="NCBI Taxonomy" id="335020"/>
    <lineage>
        <taxon>Bacteria</taxon>
        <taxon>Pseudomonadati</taxon>
        <taxon>Pseudomonadota</taxon>
        <taxon>Alphaproteobacteria</taxon>
        <taxon>Hyphomicrobiales</taxon>
        <taxon>Phyllobacteriaceae</taxon>
        <taxon>Neomesorhizobium</taxon>
    </lineage>
</organism>
<evidence type="ECO:0000313" key="2">
    <source>
        <dbReference type="Proteomes" id="UP000323300"/>
    </source>
</evidence>
<proteinExistence type="predicted"/>
<dbReference type="Proteomes" id="UP000323300">
    <property type="component" value="Unassembled WGS sequence"/>
</dbReference>
<protein>
    <recommendedName>
        <fullName evidence="3">Mobilisation protein (MobC)</fullName>
    </recommendedName>
</protein>
<reference evidence="1 2" key="1">
    <citation type="submission" date="2016-10" db="EMBL/GenBank/DDBJ databases">
        <authorList>
            <person name="Varghese N."/>
            <person name="Submissions S."/>
        </authorList>
    </citation>
    <scope>NUCLEOTIDE SEQUENCE [LARGE SCALE GENOMIC DNA]</scope>
    <source>
        <strain evidence="1 2">DSM 21822</strain>
    </source>
</reference>
<dbReference type="AlphaFoldDB" id="A0A1I4D0Q8"/>
<dbReference type="OrthoDB" id="7376495at2"/>
<evidence type="ECO:0008006" key="3">
    <source>
        <dbReference type="Google" id="ProtNLM"/>
    </source>
</evidence>
<accession>A0A1I4D0Q8</accession>
<evidence type="ECO:0000313" key="1">
    <source>
        <dbReference type="EMBL" id="SFK86299.1"/>
    </source>
</evidence>
<name>A0A1I4D0Q8_9HYPH</name>
<gene>
    <name evidence="1" type="ORF">SAMN04488498_11525</name>
</gene>
<dbReference type="RefSeq" id="WP_149762233.1">
    <property type="nucleotide sequence ID" value="NZ_BSPE01000001.1"/>
</dbReference>
<keyword evidence="2" id="KW-1185">Reference proteome</keyword>
<dbReference type="Pfam" id="PF21983">
    <property type="entry name" value="NikA-like"/>
    <property type="match status" value="1"/>
</dbReference>
<dbReference type="InterPro" id="IPR053842">
    <property type="entry name" value="NikA-like"/>
</dbReference>
<sequence>MAGVGSAASNRKDRVAHVRFSHAEFDALETAARAANMSVSRFVRSLAMEGAGVRPFLGDGDQAVLDLLADGVRAVGANLVQLSRAINSGRLPAPCDLAGTIKDAHAVAMTVAAEISDMTQRAAARRGKGA</sequence>